<dbReference type="RefSeq" id="XP_016654149.1">
    <property type="nucleotide sequence ID" value="XM_016798779.1"/>
</dbReference>
<dbReference type="GeneID" id="3498114"/>
<evidence type="ECO:0000313" key="9">
    <source>
        <dbReference type="EMBL" id="VTZ69486.1"/>
    </source>
</evidence>
<dbReference type="Gene3D" id="1.20.120.310">
    <property type="entry name" value="ERV/ALR sulfhydryl oxidase domain"/>
    <property type="match status" value="1"/>
</dbReference>
<evidence type="ECO:0000313" key="8">
    <source>
        <dbReference type="EMBL" id="SCM24269.1"/>
    </source>
</evidence>
<keyword evidence="3" id="KW-0285">Flavoprotein</keyword>
<evidence type="ECO:0000256" key="3">
    <source>
        <dbReference type="ARBA" id="ARBA00022630"/>
    </source>
</evidence>
<dbReference type="EC" id="1.8.3.2" evidence="2"/>
<evidence type="ECO:0000256" key="1">
    <source>
        <dbReference type="ARBA" id="ARBA00001974"/>
    </source>
</evidence>
<dbReference type="EMBL" id="LT608178">
    <property type="protein sequence ID" value="SCM24269.1"/>
    <property type="molecule type" value="Genomic_DNA"/>
</dbReference>
<sequence>MGNQLSFNIFEKHDNTKKKLYGNKYSEDDNNKRENDFTSQHNLLTNKKNIIENNKIVESHQINSEMNNKEYNRGDESDIEKIKKENFYLFDESLNSNNVKHPCHSQWFLFWVYAAYLNENFLESEKEHVTSFYSNFPEQCIRGKGKNCFAEFSQIHPIRANTRAELMMWLQMCENYCRQKAGLPVKTFNYSKLLKRWRYDDGYI</sequence>
<keyword evidence="6" id="KW-1015">Disulfide bond</keyword>
<dbReference type="KEGG" id="pcb:PCHAS_1201600"/>
<reference evidence="9" key="3">
    <citation type="submission" date="2019-05" db="EMBL/GenBank/DDBJ databases">
        <authorList>
            <consortium name="Pathogen Informatics"/>
        </authorList>
    </citation>
    <scope>NUCLEOTIDE SEQUENCE</scope>
    <source>
        <strain evidence="8 11">AJ</strain>
        <strain evidence="9">AS</strain>
    </source>
</reference>
<evidence type="ECO:0000313" key="10">
    <source>
        <dbReference type="Proteomes" id="UP000071118"/>
    </source>
</evidence>
<evidence type="ECO:0000256" key="5">
    <source>
        <dbReference type="ARBA" id="ARBA00023002"/>
    </source>
</evidence>
<dbReference type="Proteomes" id="UP000071118">
    <property type="component" value="Chromosome 12"/>
</dbReference>
<name>A0A077TRF2_PLACU</name>
<feature type="domain" description="ERV/ALR sulfhydryl oxidase" evidence="7">
    <location>
        <begin position="105"/>
        <end position="198"/>
    </location>
</feature>
<evidence type="ECO:0000256" key="2">
    <source>
        <dbReference type="ARBA" id="ARBA00012512"/>
    </source>
</evidence>
<gene>
    <name evidence="8" type="ORF">PCHAJ_000306400</name>
    <name evidence="9" type="ORF">PCHAS_1201600</name>
</gene>
<dbReference type="GO" id="GO:0016972">
    <property type="term" value="F:thiol oxidase activity"/>
    <property type="evidence" value="ECO:0007669"/>
    <property type="project" value="UniProtKB-EC"/>
</dbReference>
<comment type="cofactor">
    <cofactor evidence="1">
        <name>FAD</name>
        <dbReference type="ChEBI" id="CHEBI:57692"/>
    </cofactor>
</comment>
<dbReference type="OrthoDB" id="17199at2759"/>
<dbReference type="InterPro" id="IPR017905">
    <property type="entry name" value="ERV/ALR_sulphydryl_oxidase"/>
</dbReference>
<keyword evidence="5" id="KW-0560">Oxidoreductase</keyword>
<dbReference type="VEuPathDB" id="PlasmoDB:PCHAS_1201600"/>
<dbReference type="Pfam" id="PF04777">
    <property type="entry name" value="Evr1_Alr"/>
    <property type="match status" value="1"/>
</dbReference>
<keyword evidence="4" id="KW-0274">FAD</keyword>
<keyword evidence="10" id="KW-1185">Reference proteome</keyword>
<dbReference type="AlphaFoldDB" id="A0A077TRF2"/>
<dbReference type="InterPro" id="IPR036774">
    <property type="entry name" value="ERV/ALR_sulphydryl_oxid_sf"/>
</dbReference>
<evidence type="ECO:0000256" key="4">
    <source>
        <dbReference type="ARBA" id="ARBA00022827"/>
    </source>
</evidence>
<dbReference type="Proteomes" id="UP000507163">
    <property type="component" value="Chromosome 12"/>
</dbReference>
<reference evidence="9" key="2">
    <citation type="submission" date="2014-05" db="EMBL/GenBank/DDBJ databases">
        <authorList>
            <person name="Aslett M.A."/>
            <person name="De Silva N."/>
        </authorList>
    </citation>
    <scope>NUCLEOTIDE SEQUENCE</scope>
    <source>
        <strain evidence="9">AS</strain>
    </source>
</reference>
<evidence type="ECO:0000256" key="6">
    <source>
        <dbReference type="ARBA" id="ARBA00023157"/>
    </source>
</evidence>
<reference evidence="9 10" key="1">
    <citation type="journal article" date="2014" name="BMC Biol.">
        <title>A comprehensive evaluation of rodent malaria parasite genomes and gene expression.</title>
        <authorList>
            <person name="Otto T.D."/>
            <person name="Bohme U."/>
            <person name="Jackson A.P."/>
            <person name="Hunt M."/>
            <person name="Franke-Fayard B."/>
            <person name="Hoeijmakers W.A."/>
            <person name="Religa A.A."/>
            <person name="Robertson L."/>
            <person name="Sanders M."/>
            <person name="Ogun S.A."/>
            <person name="Cunningham D."/>
            <person name="Erhart A."/>
            <person name="Billker O."/>
            <person name="Khan S.M."/>
            <person name="Stunnenberg H.G."/>
            <person name="Langhorne J."/>
            <person name="Holder A.A."/>
            <person name="Waters A.P."/>
            <person name="Newbold C.I."/>
            <person name="Pain A."/>
            <person name="Berriman M."/>
            <person name="Janse C.J."/>
        </authorList>
    </citation>
    <scope>NUCLEOTIDE SEQUENCE [LARGE SCALE GENOMIC DNA]</scope>
    <source>
        <strain evidence="9 10">AS</strain>
    </source>
</reference>
<proteinExistence type="predicted"/>
<dbReference type="EMBL" id="LK022889">
    <property type="protein sequence ID" value="VTZ69486.1"/>
    <property type="molecule type" value="Genomic_DNA"/>
</dbReference>
<protein>
    <recommendedName>
        <fullName evidence="2">thiol oxidase</fullName>
        <ecNumber evidence="2">1.8.3.2</ecNumber>
    </recommendedName>
</protein>
<evidence type="ECO:0000259" key="7">
    <source>
        <dbReference type="Pfam" id="PF04777"/>
    </source>
</evidence>
<organism evidence="9 10">
    <name type="scientific">Plasmodium chabaudi chabaudi</name>
    <dbReference type="NCBI Taxonomy" id="31271"/>
    <lineage>
        <taxon>Eukaryota</taxon>
        <taxon>Sar</taxon>
        <taxon>Alveolata</taxon>
        <taxon>Apicomplexa</taxon>
        <taxon>Aconoidasida</taxon>
        <taxon>Haemosporida</taxon>
        <taxon>Plasmodiidae</taxon>
        <taxon>Plasmodium</taxon>
        <taxon>Plasmodium (Vinckeia)</taxon>
    </lineage>
</organism>
<evidence type="ECO:0000313" key="11">
    <source>
        <dbReference type="Proteomes" id="UP000507163"/>
    </source>
</evidence>
<accession>A0A077TRF2</accession>